<evidence type="ECO:0000256" key="8">
    <source>
        <dbReference type="ARBA" id="ARBA00022692"/>
    </source>
</evidence>
<keyword evidence="10 12" id="KW-1133">Transmembrane helix</keyword>
<evidence type="ECO:0000256" key="12">
    <source>
        <dbReference type="RuleBase" id="RU363101"/>
    </source>
</evidence>
<gene>
    <name evidence="13" type="primary">ccmD</name>
    <name evidence="13" type="ORF">H8M03_02620</name>
</gene>
<dbReference type="GO" id="GO:0015886">
    <property type="term" value="P:heme transport"/>
    <property type="evidence" value="ECO:0007669"/>
    <property type="project" value="InterPro"/>
</dbReference>
<dbReference type="KEGG" id="ssau:H8M03_02620"/>
<keyword evidence="7 12" id="KW-0997">Cell inner membrane</keyword>
<dbReference type="Pfam" id="PF04995">
    <property type="entry name" value="CcmD"/>
    <property type="match status" value="1"/>
</dbReference>
<evidence type="ECO:0000313" key="13">
    <source>
        <dbReference type="EMBL" id="QNM83261.1"/>
    </source>
</evidence>
<evidence type="ECO:0000256" key="11">
    <source>
        <dbReference type="ARBA" id="ARBA00023136"/>
    </source>
</evidence>
<dbReference type="EMBL" id="CP060697">
    <property type="protein sequence ID" value="QNM83261.1"/>
    <property type="molecule type" value="Genomic_DNA"/>
</dbReference>
<evidence type="ECO:0000256" key="6">
    <source>
        <dbReference type="ARBA" id="ARBA00022475"/>
    </source>
</evidence>
<keyword evidence="11 12" id="KW-0472">Membrane</keyword>
<proteinExistence type="inferred from homology"/>
<protein>
    <recommendedName>
        <fullName evidence="4 12">Heme exporter protein D</fullName>
    </recommendedName>
</protein>
<keyword evidence="6 12" id="KW-1003">Cell membrane</keyword>
<keyword evidence="9 12" id="KW-0201">Cytochrome c-type biogenesis</keyword>
<keyword evidence="8 12" id="KW-0812">Transmembrane</keyword>
<evidence type="ECO:0000256" key="3">
    <source>
        <dbReference type="ARBA" id="ARBA00008741"/>
    </source>
</evidence>
<evidence type="ECO:0000256" key="9">
    <source>
        <dbReference type="ARBA" id="ARBA00022748"/>
    </source>
</evidence>
<dbReference type="AlphaFoldDB" id="A0A7G9L3R2"/>
<dbReference type="RefSeq" id="WP_187480216.1">
    <property type="nucleotide sequence ID" value="NZ_CP060697.1"/>
</dbReference>
<evidence type="ECO:0000313" key="14">
    <source>
        <dbReference type="Proteomes" id="UP000515861"/>
    </source>
</evidence>
<evidence type="ECO:0000256" key="7">
    <source>
        <dbReference type="ARBA" id="ARBA00022519"/>
    </source>
</evidence>
<evidence type="ECO:0000256" key="5">
    <source>
        <dbReference type="ARBA" id="ARBA00022448"/>
    </source>
</evidence>
<dbReference type="GO" id="GO:0005886">
    <property type="term" value="C:plasma membrane"/>
    <property type="evidence" value="ECO:0007669"/>
    <property type="project" value="UniProtKB-SubCell"/>
</dbReference>
<reference evidence="13 14" key="1">
    <citation type="submission" date="2020-08" db="EMBL/GenBank/DDBJ databases">
        <title>Sphingomonas sp. sand1-3 16S ribosomal RNA gene Genome sequencing and assembly.</title>
        <authorList>
            <person name="Kang M."/>
        </authorList>
    </citation>
    <scope>NUCLEOTIDE SEQUENCE [LARGE SCALE GENOMIC DNA]</scope>
    <source>
        <strain evidence="14">sand1-3</strain>
    </source>
</reference>
<accession>A0A7G9L3R2</accession>
<dbReference type="InterPro" id="IPR007078">
    <property type="entry name" value="Haem_export_protD_CcmD"/>
</dbReference>
<comment type="similarity">
    <text evidence="3 12">Belongs to the CcmD/CycX/HelD family.</text>
</comment>
<keyword evidence="5 12" id="KW-0813">Transport</keyword>
<feature type="transmembrane region" description="Helical" evidence="12">
    <location>
        <begin position="6"/>
        <end position="26"/>
    </location>
</feature>
<comment type="function">
    <text evidence="1 12">Required for the export of heme to the periplasm for the biogenesis of c-type cytochromes.</text>
</comment>
<name>A0A7G9L3R2_9SPHN</name>
<comment type="subcellular location">
    <subcellularLocation>
        <location evidence="2 12">Cell inner membrane</location>
        <topology evidence="2 12">Single-pass membrane protein</topology>
    </subcellularLocation>
</comment>
<sequence length="43" mass="4628">MNHWSFVIAAYAVALVGTAVLLIASWRAMRAAEAKAAALRERA</sequence>
<organism evidence="13 14">
    <name type="scientific">Sphingomonas sabuli</name>
    <dbReference type="NCBI Taxonomy" id="2764186"/>
    <lineage>
        <taxon>Bacteria</taxon>
        <taxon>Pseudomonadati</taxon>
        <taxon>Pseudomonadota</taxon>
        <taxon>Alphaproteobacteria</taxon>
        <taxon>Sphingomonadales</taxon>
        <taxon>Sphingomonadaceae</taxon>
        <taxon>Sphingomonas</taxon>
    </lineage>
</organism>
<evidence type="ECO:0000256" key="10">
    <source>
        <dbReference type="ARBA" id="ARBA00022989"/>
    </source>
</evidence>
<evidence type="ECO:0000256" key="1">
    <source>
        <dbReference type="ARBA" id="ARBA00002442"/>
    </source>
</evidence>
<evidence type="ECO:0000256" key="2">
    <source>
        <dbReference type="ARBA" id="ARBA00004377"/>
    </source>
</evidence>
<dbReference type="Proteomes" id="UP000515861">
    <property type="component" value="Chromosome"/>
</dbReference>
<dbReference type="GO" id="GO:0017004">
    <property type="term" value="P:cytochrome complex assembly"/>
    <property type="evidence" value="ECO:0007669"/>
    <property type="project" value="UniProtKB-KW"/>
</dbReference>
<evidence type="ECO:0000256" key="4">
    <source>
        <dbReference type="ARBA" id="ARBA00016461"/>
    </source>
</evidence>
<keyword evidence="14" id="KW-1185">Reference proteome</keyword>